<keyword evidence="3" id="KW-1185">Reference proteome</keyword>
<evidence type="ECO:0000259" key="1">
    <source>
        <dbReference type="Pfam" id="PF19502"/>
    </source>
</evidence>
<dbReference type="SUPFAM" id="SSF81301">
    <property type="entry name" value="Nucleotidyltransferase"/>
    <property type="match status" value="1"/>
</dbReference>
<comment type="caution">
    <text evidence="2">The sequence shown here is derived from an EMBL/GenBank/DDBJ whole genome shotgun (WGS) entry which is preliminary data.</text>
</comment>
<dbReference type="OrthoDB" id="5519456at2"/>
<name>D6SRS9_9BACT</name>
<evidence type="ECO:0000313" key="2">
    <source>
        <dbReference type="EMBL" id="EFI33395.1"/>
    </source>
</evidence>
<dbReference type="AlphaFoldDB" id="D6SRS9"/>
<reference evidence="2" key="1">
    <citation type="submission" date="2010-05" db="EMBL/GenBank/DDBJ databases">
        <title>The draft genome of Desulfonatronospira thiodismutans ASO3-1.</title>
        <authorList>
            <consortium name="US DOE Joint Genome Institute (JGI-PGF)"/>
            <person name="Lucas S."/>
            <person name="Copeland A."/>
            <person name="Lapidus A."/>
            <person name="Cheng J.-F."/>
            <person name="Bruce D."/>
            <person name="Goodwin L."/>
            <person name="Pitluck S."/>
            <person name="Chertkov O."/>
            <person name="Brettin T."/>
            <person name="Detter J.C."/>
            <person name="Han C."/>
            <person name="Land M.L."/>
            <person name="Hauser L."/>
            <person name="Kyrpides N."/>
            <person name="Mikhailova N."/>
            <person name="Muyzer G."/>
            <person name="Woyke T."/>
        </authorList>
    </citation>
    <scope>NUCLEOTIDE SEQUENCE [LARGE SCALE GENOMIC DNA]</scope>
    <source>
        <strain evidence="2">ASO3-1</strain>
    </source>
</reference>
<dbReference type="InterPro" id="IPR045792">
    <property type="entry name" value="DUF6036"/>
</dbReference>
<dbReference type="Pfam" id="PF19502">
    <property type="entry name" value="DUF6036"/>
    <property type="match status" value="1"/>
</dbReference>
<sequence length="157" mass="18383">MLMSPDFKELLKLFEKHNIRYLIVGGYAVMKYSEPRFTKDIDMLIATDQENAKSVYLALKEFGAPLENIDQDDFAHEGYFYQMGRPPLRVDIMMSIPGIEFDEAWNNREVVELDDLKLFFISRSDLIRAKEKSGRQQDKIDLKILKEAERLDALDKK</sequence>
<protein>
    <recommendedName>
        <fullName evidence="1">DUF6036 domain-containing protein</fullName>
    </recommendedName>
</protein>
<gene>
    <name evidence="2" type="ORF">Dthio_PD0726</name>
</gene>
<dbReference type="Gene3D" id="3.30.460.40">
    <property type="match status" value="1"/>
</dbReference>
<dbReference type="Proteomes" id="UP000005496">
    <property type="component" value="Unassembled WGS sequence"/>
</dbReference>
<evidence type="ECO:0000313" key="3">
    <source>
        <dbReference type="Proteomes" id="UP000005496"/>
    </source>
</evidence>
<dbReference type="InterPro" id="IPR043519">
    <property type="entry name" value="NT_sf"/>
</dbReference>
<proteinExistence type="predicted"/>
<feature type="domain" description="DUF6036" evidence="1">
    <location>
        <begin position="9"/>
        <end position="143"/>
    </location>
</feature>
<dbReference type="eggNOG" id="ENOG5032RSF">
    <property type="taxonomic scope" value="Bacteria"/>
</dbReference>
<accession>D6SRS9</accession>
<organism evidence="2 3">
    <name type="scientific">Desulfonatronospira thiodismutans ASO3-1</name>
    <dbReference type="NCBI Taxonomy" id="555779"/>
    <lineage>
        <taxon>Bacteria</taxon>
        <taxon>Pseudomonadati</taxon>
        <taxon>Thermodesulfobacteriota</taxon>
        <taxon>Desulfovibrionia</taxon>
        <taxon>Desulfovibrionales</taxon>
        <taxon>Desulfonatronovibrionaceae</taxon>
        <taxon>Desulfonatronospira</taxon>
    </lineage>
</organism>
<dbReference type="EMBL" id="ACJN02000003">
    <property type="protein sequence ID" value="EFI33395.1"/>
    <property type="molecule type" value="Genomic_DNA"/>
</dbReference>